<sequence>METSFVIGFFGALFAIMNPVTNLPVFLSVTDGASPADQRKIAVKTAIYCLVLGGAFAAIGAQVLKLFGISIDDLRVAGGMVILIFALNMLNGSESSSHHGSEGEKSAYPAPETVAFYPLAFPILVGPGTITTLIVYSHHVNDAAHLVAYVGVFLFVVALLTVTFWNAAALGRRLSETARVIMSRFMGMILAAIAISMITDGLKSLLPGLA</sequence>
<comment type="similarity">
    <text evidence="2 7">Belongs to the UPF0056 (MarC) family.</text>
</comment>
<comment type="subcellular location">
    <subcellularLocation>
        <location evidence="1 7">Cell membrane</location>
        <topology evidence="1 7">Multi-pass membrane protein</topology>
    </subcellularLocation>
</comment>
<evidence type="ECO:0000256" key="2">
    <source>
        <dbReference type="ARBA" id="ARBA00009784"/>
    </source>
</evidence>
<keyword evidence="9" id="KW-1185">Reference proteome</keyword>
<evidence type="ECO:0000313" key="8">
    <source>
        <dbReference type="EMBL" id="TMV09518.1"/>
    </source>
</evidence>
<dbReference type="RefSeq" id="WP_138839577.1">
    <property type="nucleotide sequence ID" value="NZ_VCPD01000001.1"/>
</dbReference>
<dbReference type="Proteomes" id="UP001193035">
    <property type="component" value="Unassembled WGS sequence"/>
</dbReference>
<evidence type="ECO:0000256" key="6">
    <source>
        <dbReference type="ARBA" id="ARBA00023136"/>
    </source>
</evidence>
<dbReference type="PANTHER" id="PTHR33508:SF1">
    <property type="entry name" value="UPF0056 MEMBRANE PROTEIN YHCE"/>
    <property type="match status" value="1"/>
</dbReference>
<feature type="transmembrane region" description="Helical" evidence="7">
    <location>
        <begin position="6"/>
        <end position="29"/>
    </location>
</feature>
<keyword evidence="3" id="KW-1003">Cell membrane</keyword>
<protein>
    <recommendedName>
        <fullName evidence="7">UPF0056 membrane protein</fullName>
    </recommendedName>
</protein>
<dbReference type="InterPro" id="IPR002771">
    <property type="entry name" value="Multi_antbiot-R_MarC"/>
</dbReference>
<keyword evidence="6 7" id="KW-0472">Membrane</keyword>
<evidence type="ECO:0000256" key="5">
    <source>
        <dbReference type="ARBA" id="ARBA00022989"/>
    </source>
</evidence>
<reference evidence="8 9" key="1">
    <citation type="submission" date="2019-05" db="EMBL/GenBank/DDBJ databases">
        <title>Ruegeria sp. nov., isolated from tidal flat.</title>
        <authorList>
            <person name="Kim W."/>
        </authorList>
    </citation>
    <scope>NUCLEOTIDE SEQUENCE [LARGE SCALE GENOMIC DNA]</scope>
    <source>
        <strain evidence="8 9">CAU 1488</strain>
    </source>
</reference>
<evidence type="ECO:0000256" key="7">
    <source>
        <dbReference type="RuleBase" id="RU362048"/>
    </source>
</evidence>
<dbReference type="EMBL" id="VCPD01000001">
    <property type="protein sequence ID" value="TMV09518.1"/>
    <property type="molecule type" value="Genomic_DNA"/>
</dbReference>
<name>A0ABY2X351_9RHOB</name>
<evidence type="ECO:0000256" key="3">
    <source>
        <dbReference type="ARBA" id="ARBA00022475"/>
    </source>
</evidence>
<dbReference type="NCBIfam" id="TIGR00427">
    <property type="entry name" value="NAAT family transporter"/>
    <property type="match status" value="1"/>
</dbReference>
<evidence type="ECO:0000256" key="4">
    <source>
        <dbReference type="ARBA" id="ARBA00022692"/>
    </source>
</evidence>
<dbReference type="Pfam" id="PF01914">
    <property type="entry name" value="MarC"/>
    <property type="match status" value="1"/>
</dbReference>
<keyword evidence="4 7" id="KW-0812">Transmembrane</keyword>
<proteinExistence type="inferred from homology"/>
<feature type="transmembrane region" description="Helical" evidence="7">
    <location>
        <begin position="41"/>
        <end position="64"/>
    </location>
</feature>
<organism evidence="8 9">
    <name type="scientific">Ruegeria sediminis</name>
    <dbReference type="NCBI Taxonomy" id="2583820"/>
    <lineage>
        <taxon>Bacteria</taxon>
        <taxon>Pseudomonadati</taxon>
        <taxon>Pseudomonadota</taxon>
        <taxon>Alphaproteobacteria</taxon>
        <taxon>Rhodobacterales</taxon>
        <taxon>Roseobacteraceae</taxon>
        <taxon>Ruegeria</taxon>
    </lineage>
</organism>
<feature type="transmembrane region" description="Helical" evidence="7">
    <location>
        <begin position="76"/>
        <end position="93"/>
    </location>
</feature>
<feature type="transmembrane region" description="Helical" evidence="7">
    <location>
        <begin position="148"/>
        <end position="169"/>
    </location>
</feature>
<feature type="transmembrane region" description="Helical" evidence="7">
    <location>
        <begin position="114"/>
        <end position="136"/>
    </location>
</feature>
<dbReference type="PANTHER" id="PTHR33508">
    <property type="entry name" value="UPF0056 MEMBRANE PROTEIN YHCE"/>
    <property type="match status" value="1"/>
</dbReference>
<evidence type="ECO:0000256" key="1">
    <source>
        <dbReference type="ARBA" id="ARBA00004651"/>
    </source>
</evidence>
<feature type="transmembrane region" description="Helical" evidence="7">
    <location>
        <begin position="181"/>
        <end position="199"/>
    </location>
</feature>
<accession>A0ABY2X351</accession>
<gene>
    <name evidence="8" type="ORF">FGK63_00135</name>
</gene>
<evidence type="ECO:0000313" key="9">
    <source>
        <dbReference type="Proteomes" id="UP001193035"/>
    </source>
</evidence>
<comment type="caution">
    <text evidence="8">The sequence shown here is derived from an EMBL/GenBank/DDBJ whole genome shotgun (WGS) entry which is preliminary data.</text>
</comment>
<keyword evidence="5 7" id="KW-1133">Transmembrane helix</keyword>